<evidence type="ECO:0000259" key="3">
    <source>
        <dbReference type="Pfam" id="PF00884"/>
    </source>
</evidence>
<evidence type="ECO:0000313" key="5">
    <source>
        <dbReference type="Proteomes" id="UP001597214"/>
    </source>
</evidence>
<gene>
    <name evidence="4" type="ORF">ACFSCX_01765</name>
</gene>
<evidence type="ECO:0000256" key="1">
    <source>
        <dbReference type="ARBA" id="ARBA00008779"/>
    </source>
</evidence>
<dbReference type="Pfam" id="PF00884">
    <property type="entry name" value="Sulfatase"/>
    <property type="match status" value="1"/>
</dbReference>
<keyword evidence="5" id="KW-1185">Reference proteome</keyword>
<accession>A0ABW4LLI6</accession>
<proteinExistence type="inferred from homology"/>
<dbReference type="EMBL" id="JBHUEM010000003">
    <property type="protein sequence ID" value="MFD1735281.1"/>
    <property type="molecule type" value="Genomic_DNA"/>
</dbReference>
<dbReference type="SUPFAM" id="SSF53649">
    <property type="entry name" value="Alkaline phosphatase-like"/>
    <property type="match status" value="1"/>
</dbReference>
<dbReference type="InterPro" id="IPR050738">
    <property type="entry name" value="Sulfatase"/>
</dbReference>
<dbReference type="CDD" id="cd16035">
    <property type="entry name" value="sulfatase_like"/>
    <property type="match status" value="1"/>
</dbReference>
<keyword evidence="2" id="KW-0378">Hydrolase</keyword>
<name>A0ABW4LLI6_9BACI</name>
<dbReference type="InterPro" id="IPR000917">
    <property type="entry name" value="Sulfatase_N"/>
</dbReference>
<dbReference type="InterPro" id="IPR017850">
    <property type="entry name" value="Alkaline_phosphatase_core_sf"/>
</dbReference>
<comment type="similarity">
    <text evidence="1">Belongs to the sulfatase family.</text>
</comment>
<protein>
    <submittedName>
        <fullName evidence="4">Sulfatase-like hydrolase/transferase</fullName>
    </submittedName>
</protein>
<dbReference type="PANTHER" id="PTHR42693:SF53">
    <property type="entry name" value="ENDO-4-O-SULFATASE"/>
    <property type="match status" value="1"/>
</dbReference>
<organism evidence="4 5">
    <name type="scientific">Bacillus salitolerans</name>
    <dbReference type="NCBI Taxonomy" id="1437434"/>
    <lineage>
        <taxon>Bacteria</taxon>
        <taxon>Bacillati</taxon>
        <taxon>Bacillota</taxon>
        <taxon>Bacilli</taxon>
        <taxon>Bacillales</taxon>
        <taxon>Bacillaceae</taxon>
        <taxon>Bacillus</taxon>
    </lineage>
</organism>
<evidence type="ECO:0000256" key="2">
    <source>
        <dbReference type="ARBA" id="ARBA00022801"/>
    </source>
</evidence>
<dbReference type="PANTHER" id="PTHR42693">
    <property type="entry name" value="ARYLSULFATASE FAMILY MEMBER"/>
    <property type="match status" value="1"/>
</dbReference>
<reference evidence="5" key="1">
    <citation type="journal article" date="2019" name="Int. J. Syst. Evol. Microbiol.">
        <title>The Global Catalogue of Microorganisms (GCM) 10K type strain sequencing project: providing services to taxonomists for standard genome sequencing and annotation.</title>
        <authorList>
            <consortium name="The Broad Institute Genomics Platform"/>
            <consortium name="The Broad Institute Genome Sequencing Center for Infectious Disease"/>
            <person name="Wu L."/>
            <person name="Ma J."/>
        </authorList>
    </citation>
    <scope>NUCLEOTIDE SEQUENCE [LARGE SCALE GENOMIC DNA]</scope>
    <source>
        <strain evidence="5">CCUG 49339</strain>
    </source>
</reference>
<dbReference type="Proteomes" id="UP001597214">
    <property type="component" value="Unassembled WGS sequence"/>
</dbReference>
<dbReference type="Gene3D" id="3.40.720.10">
    <property type="entry name" value="Alkaline Phosphatase, subunit A"/>
    <property type="match status" value="1"/>
</dbReference>
<dbReference type="RefSeq" id="WP_377926382.1">
    <property type="nucleotide sequence ID" value="NZ_JBHUEM010000003.1"/>
</dbReference>
<evidence type="ECO:0000313" key="4">
    <source>
        <dbReference type="EMBL" id="MFD1735281.1"/>
    </source>
</evidence>
<feature type="domain" description="Sulfatase N-terminal" evidence="3">
    <location>
        <begin position="20"/>
        <end position="401"/>
    </location>
</feature>
<sequence>MGISSTNKNRKNSSPLPKRPNFLFLMVDEQRFPPVYETNDLKKWRRENLKTQRLLRENGMTFLNHYCGATACSPSRTTLFTGQYPSLHGVTQTTGAAKGAFDPDVFWLDPNTVPTLGDYFRTAGYRTFYKGKWHLSDEDILIPDTHNALVSYDPNTGVPNRENEQRYLHANRLDPFGFNGWIGPEPHGTNPRNSGSSAAVGVSGRDAIYSEETVELISSLDKESHKDTPWFIVSSFVNPHDITLFGLLNQHVPSYNFEIDPSVPYILRAPTAVESLATKPTAQESYRQVYQEALQPTVDSLFYRQLYYSLHKQVDNEMYKVMKALKNSSFYEDTIVIFTSDHGDLLGAHGGLFQKWYNAYEESIHVPLTIHSPKLFSCRKRTKMLTSHVDIIPTLLGLAGIDVEIIQEKLRKDHTEVHPFVGRDLTPFIQGKHKFHRANEPIYFMTDDDVTRGLNQVSITGEPYDSVIQPNHLETVITKLQTGENGKEEIWKFSRYFDNPQFWSNPGVQDQVTSQKGTFPLSEDTVASICLTTNKTESVPDQFELYNLTKDPLEEKNLADPSNTTPELKNIQQYLLKVLKEQCLQKRLYPSSGDVPGKPSCGVKN</sequence>
<comment type="caution">
    <text evidence="4">The sequence shown here is derived from an EMBL/GenBank/DDBJ whole genome shotgun (WGS) entry which is preliminary data.</text>
</comment>